<dbReference type="SUPFAM" id="SSF109604">
    <property type="entry name" value="HD-domain/PDEase-like"/>
    <property type="match status" value="1"/>
</dbReference>
<feature type="domain" description="Ppx/GppA phosphatase N-terminal" evidence="2">
    <location>
        <begin position="30"/>
        <end position="310"/>
    </location>
</feature>
<evidence type="ECO:0000256" key="1">
    <source>
        <dbReference type="ARBA" id="ARBA00022801"/>
    </source>
</evidence>
<feature type="domain" description="Ppx/GppA phosphatase C-terminal" evidence="3">
    <location>
        <begin position="318"/>
        <end position="490"/>
    </location>
</feature>
<dbReference type="RefSeq" id="WP_232595225.1">
    <property type="nucleotide sequence ID" value="NZ_BSPD01000091.1"/>
</dbReference>
<gene>
    <name evidence="4" type="primary">ppx</name>
    <name evidence="4" type="ORF">GCM10007877_35760</name>
</gene>
<dbReference type="PANTHER" id="PTHR30005:SF14">
    <property type="entry name" value="EXOPOLYPHOSPHATASE"/>
    <property type="match status" value="1"/>
</dbReference>
<dbReference type="Gene3D" id="3.30.420.150">
    <property type="entry name" value="Exopolyphosphatase. Domain 2"/>
    <property type="match status" value="1"/>
</dbReference>
<dbReference type="Gene3D" id="3.30.420.40">
    <property type="match status" value="1"/>
</dbReference>
<keyword evidence="5" id="KW-1185">Reference proteome</keyword>
<dbReference type="InterPro" id="IPR043129">
    <property type="entry name" value="ATPase_NBD"/>
</dbReference>
<organism evidence="4 5">
    <name type="scientific">Marinibactrum halimedae</name>
    <dbReference type="NCBI Taxonomy" id="1444977"/>
    <lineage>
        <taxon>Bacteria</taxon>
        <taxon>Pseudomonadati</taxon>
        <taxon>Pseudomonadota</taxon>
        <taxon>Gammaproteobacteria</taxon>
        <taxon>Cellvibrionales</taxon>
        <taxon>Cellvibrionaceae</taxon>
        <taxon>Marinibactrum</taxon>
    </lineage>
</organism>
<keyword evidence="1" id="KW-0378">Hydrolase</keyword>
<dbReference type="PANTHER" id="PTHR30005">
    <property type="entry name" value="EXOPOLYPHOSPHATASE"/>
    <property type="match status" value="1"/>
</dbReference>
<dbReference type="GO" id="GO:0006798">
    <property type="term" value="P:polyphosphate catabolic process"/>
    <property type="evidence" value="ECO:0007669"/>
    <property type="project" value="TreeGrafter"/>
</dbReference>
<evidence type="ECO:0000259" key="2">
    <source>
        <dbReference type="Pfam" id="PF02541"/>
    </source>
</evidence>
<dbReference type="Pfam" id="PF21447">
    <property type="entry name" value="Ppx-GppA_III"/>
    <property type="match status" value="1"/>
</dbReference>
<dbReference type="SUPFAM" id="SSF53067">
    <property type="entry name" value="Actin-like ATPase domain"/>
    <property type="match status" value="2"/>
</dbReference>
<dbReference type="InterPro" id="IPR048950">
    <property type="entry name" value="Ppx_GppA_C"/>
</dbReference>
<dbReference type="FunFam" id="3.30.420.40:FF:000023">
    <property type="entry name" value="Guanosine-5'-triphosphate,3'-diphosphate pyrophosphatase"/>
    <property type="match status" value="1"/>
</dbReference>
<dbReference type="Pfam" id="PF02541">
    <property type="entry name" value="Ppx-GppA"/>
    <property type="match status" value="1"/>
</dbReference>
<evidence type="ECO:0000313" key="4">
    <source>
        <dbReference type="EMBL" id="GLS27857.1"/>
    </source>
</evidence>
<reference evidence="4 5" key="1">
    <citation type="journal article" date="2014" name="Int. J. Syst. Evol. Microbiol.">
        <title>Complete genome sequence of Corynebacterium casei LMG S-19264T (=DSM 44701T), isolated from a smear-ripened cheese.</title>
        <authorList>
            <consortium name="US DOE Joint Genome Institute (JGI-PGF)"/>
            <person name="Walter F."/>
            <person name="Albersmeier A."/>
            <person name="Kalinowski J."/>
            <person name="Ruckert C."/>
        </authorList>
    </citation>
    <scope>NUCLEOTIDE SEQUENCE [LARGE SCALE GENOMIC DNA]</scope>
    <source>
        <strain evidence="4 5">NBRC 110095</strain>
    </source>
</reference>
<evidence type="ECO:0000259" key="3">
    <source>
        <dbReference type="Pfam" id="PF21447"/>
    </source>
</evidence>
<dbReference type="Gene3D" id="1.10.3210.10">
    <property type="entry name" value="Hypothetical protein af1432"/>
    <property type="match status" value="1"/>
</dbReference>
<dbReference type="GO" id="GO:0004309">
    <property type="term" value="F:exopolyphosphatase activity"/>
    <property type="evidence" value="ECO:0007669"/>
    <property type="project" value="TreeGrafter"/>
</dbReference>
<protein>
    <submittedName>
        <fullName evidence="4">Exopolyphosphatase</fullName>
    </submittedName>
</protein>
<dbReference type="InterPro" id="IPR030673">
    <property type="entry name" value="PyroPPase_GppA_Ppx"/>
</dbReference>
<dbReference type="Proteomes" id="UP001156870">
    <property type="component" value="Unassembled WGS sequence"/>
</dbReference>
<dbReference type="InterPro" id="IPR050273">
    <property type="entry name" value="GppA/Ppx_hydrolase"/>
</dbReference>
<accession>A0AA37TAG2</accession>
<comment type="caution">
    <text evidence="4">The sequence shown here is derived from an EMBL/GenBank/DDBJ whole genome shotgun (WGS) entry which is preliminary data.</text>
</comment>
<evidence type="ECO:0000313" key="5">
    <source>
        <dbReference type="Proteomes" id="UP001156870"/>
    </source>
</evidence>
<dbReference type="AlphaFoldDB" id="A0AA37TAG2"/>
<proteinExistence type="predicted"/>
<dbReference type="PIRSF" id="PIRSF001267">
    <property type="entry name" value="Pyrophosphatase_GppA_Ppx"/>
    <property type="match status" value="1"/>
</dbReference>
<dbReference type="EMBL" id="BSPD01000091">
    <property type="protein sequence ID" value="GLS27857.1"/>
    <property type="molecule type" value="Genomic_DNA"/>
</dbReference>
<dbReference type="CDD" id="cd24053">
    <property type="entry name" value="ASKHA_NBD_EcPPX-GppA-like"/>
    <property type="match status" value="1"/>
</dbReference>
<name>A0AA37TAG2_9GAMM</name>
<sequence>MSKNASSSSQLSSAPYFVAVDLGSNSFHMLIARENNGVLEVIDRVKDMVQIARGLKNGVLSEEAQERALTCLACFYDRIKEIPGSQIRAVGTKALRAAHNADDFLSKAEKTLGYPIQIVSGYEEARLVYLGVSHSISHDHRKRLVVDIGGGSTEFIIGQDYRPKLLESLSIGCVTYAEKYFQKAAERGVVTEKMMRNAYLEACEELELIRKTYRREGWNVAYGASGTMKVIAGLMPELTPTGVITKVGLESLYDSVIETGKVDVEGIPKLRRDVLPAGLAVLKAIFDQLKIQELHVSLSTLKEGLIYDAIGRMRHADIRDETVDHQLDKYRIEKKQGKRVKETALQLFSQLETQAISGLNAEKILSWAAMLHEIGLSLSHSGYHHHGRYLLEHGDLAGFNRYEQFLLATLVGMHRRKLSVQQLSTLNPEHRDTILAMVVSLRLAVLLNRRRKRLPVEPYLRWEDSTITLTFDAGWLEEHPLTLLTLEQESDYLRRVGLSLIYQ</sequence>
<dbReference type="InterPro" id="IPR003695">
    <property type="entry name" value="Ppx_GppA_N"/>
</dbReference>